<reference evidence="1" key="1">
    <citation type="submission" date="2016-10" db="EMBL/GenBank/DDBJ databases">
        <authorList>
            <person name="Varghese N."/>
        </authorList>
    </citation>
    <scope>NUCLEOTIDE SEQUENCE</scope>
</reference>
<organism evidence="1">
    <name type="scientific">uncultured virus</name>
    <dbReference type="NCBI Taxonomy" id="340016"/>
    <lineage>
        <taxon>Viruses</taxon>
        <taxon>environmental samples</taxon>
    </lineage>
</organism>
<accession>A0A218MM24</accession>
<evidence type="ECO:0000313" key="1">
    <source>
        <dbReference type="EMBL" id="ASF00347.1"/>
    </source>
</evidence>
<protein>
    <submittedName>
        <fullName evidence="1">Uncharacterized protein</fullName>
    </submittedName>
</protein>
<sequence length="61" mass="6942">MTKFILVIILNSIPQSIQVFDNRQECFNTSDLLKQVKKIESYCVPQGITPIAEISKKEMIG</sequence>
<name>A0A218MM24_9VIRU</name>
<reference evidence="1" key="2">
    <citation type="journal article" date="2017" name="Nat. Commun.">
        <title>Single-virus genomics reveals hidden cosmopolitan and abundant viruses.</title>
        <authorList>
            <person name="Martinez-Hernandez F."/>
            <person name="Fornas O."/>
            <person name="Lluesma Gomez M."/>
            <person name="Bolduc B."/>
            <person name="de la Cruz Pena M.J."/>
            <person name="Martinez J.M."/>
            <person name="Anton J."/>
            <person name="Gasol J.M."/>
            <person name="Rosselli R."/>
            <person name="Rodriguez-Valera F."/>
            <person name="Sullivan M.B."/>
            <person name="Acinas S.G."/>
            <person name="Martinez-Garcia M."/>
        </authorList>
    </citation>
    <scope>NUCLEOTIDE SEQUENCE</scope>
</reference>
<proteinExistence type="predicted"/>
<dbReference type="EMBL" id="KY052830">
    <property type="protein sequence ID" value="ASF00347.1"/>
    <property type="molecule type" value="Genomic_DNA"/>
</dbReference>